<dbReference type="RefSeq" id="WP_057893817.1">
    <property type="nucleotide sequence ID" value="NZ_AYZQ01000001.1"/>
</dbReference>
<evidence type="ECO:0000256" key="7">
    <source>
        <dbReference type="ARBA" id="ARBA00047899"/>
    </source>
</evidence>
<comment type="catalytic activity">
    <reaction evidence="7">
        <text>L-threonyl-[protein] + ATP = O-phospho-L-threonyl-[protein] + ADP + H(+)</text>
        <dbReference type="Rhea" id="RHEA:46608"/>
        <dbReference type="Rhea" id="RHEA-COMP:11060"/>
        <dbReference type="Rhea" id="RHEA-COMP:11605"/>
        <dbReference type="ChEBI" id="CHEBI:15378"/>
        <dbReference type="ChEBI" id="CHEBI:30013"/>
        <dbReference type="ChEBI" id="CHEBI:30616"/>
        <dbReference type="ChEBI" id="CHEBI:61977"/>
        <dbReference type="ChEBI" id="CHEBI:456216"/>
        <dbReference type="EC" id="2.7.11.1"/>
    </reaction>
</comment>
<sequence length="647" mass="70289">MIEPGITLNGRYRLIKTLGEGGMANVYLAHDLILDRDVAVKVLRLDLQNDPDTVRRFQREAMATIQLNHPNIVSIYDVGESHGQQYLVMEYVEGTDLKKYIVEHFPIPYQQVVDMMTQILSAVQLAHDHHLIHRDLKPQNVLVDANGNAMITDFGIAIALADNAMTQTNSMLGSVHYLSPEQARGSMPTRQSDIYALGIILYEMLTGSVPFEGDSAVSIALKHFQTPMPSVRAFDPRIPQALENVVLKATAKNPADRYSSADAMASDLSTALSARRASEPVFKPGPAANLDETKILPKVAPDLLEEPATDQPTEPTPAPNKKKRRRWPWITAIIVALLVLTGLGAAYASGNRDIPVPDITGLTVSQAKGVLQARKLELGQSTEKYSDSVAKNHIISSDPSSNTSVKSGSQVDIVLSRGPRMYTLKDYTGLEYADVKQDLTDRNFTVKRSGKTSTKPAGTILDQDIDAGRAVDPKTTTITFTVSTGPRQFKLRDLSGYNQKSVEGYAEEMGLQLNLRQAFSNSVPKDTVISQDPGSGASMTKGDVLTVVMSKGQDGASSSSSSTSEFDKEVTIPYAAPDASTSGSVGNKVVIYLSDSKHSMSSPYKQMTITSDETVTLHFILNPGQAGSYKILRDGQEIAAEDNVTDD</sequence>
<evidence type="ECO:0000313" key="15">
    <source>
        <dbReference type="Proteomes" id="UP000051672"/>
    </source>
</evidence>
<dbReference type="EMBL" id="AYZQ01000001">
    <property type="protein sequence ID" value="KRM72805.1"/>
    <property type="molecule type" value="Genomic_DNA"/>
</dbReference>
<dbReference type="Gene3D" id="3.30.10.20">
    <property type="match status" value="3"/>
</dbReference>
<dbReference type="SMART" id="SM00740">
    <property type="entry name" value="PASTA"/>
    <property type="match status" value="3"/>
</dbReference>
<evidence type="ECO:0000256" key="1">
    <source>
        <dbReference type="ARBA" id="ARBA00012513"/>
    </source>
</evidence>
<dbReference type="GO" id="GO:0004674">
    <property type="term" value="F:protein serine/threonine kinase activity"/>
    <property type="evidence" value="ECO:0007669"/>
    <property type="project" value="UniProtKB-KW"/>
</dbReference>
<feature type="binding site" evidence="9">
    <location>
        <position position="41"/>
    </location>
    <ligand>
        <name>ATP</name>
        <dbReference type="ChEBI" id="CHEBI:30616"/>
    </ligand>
</feature>
<dbReference type="NCBIfam" id="NF033483">
    <property type="entry name" value="PknB_PASTA_kin"/>
    <property type="match status" value="1"/>
</dbReference>
<proteinExistence type="predicted"/>
<dbReference type="EC" id="2.7.11.1" evidence="1"/>
<evidence type="ECO:0000256" key="2">
    <source>
        <dbReference type="ARBA" id="ARBA00022527"/>
    </source>
</evidence>
<evidence type="ECO:0000256" key="9">
    <source>
        <dbReference type="PROSITE-ProRule" id="PRU10141"/>
    </source>
</evidence>
<dbReference type="InterPro" id="IPR017441">
    <property type="entry name" value="Protein_kinase_ATP_BS"/>
</dbReference>
<feature type="region of interest" description="Disordered" evidence="10">
    <location>
        <begin position="304"/>
        <end position="323"/>
    </location>
</feature>
<dbReference type="GO" id="GO:0005524">
    <property type="term" value="F:ATP binding"/>
    <property type="evidence" value="ECO:0007669"/>
    <property type="project" value="UniProtKB-UniRule"/>
</dbReference>
<evidence type="ECO:0000256" key="6">
    <source>
        <dbReference type="ARBA" id="ARBA00022840"/>
    </source>
</evidence>
<dbReference type="CDD" id="cd14014">
    <property type="entry name" value="STKc_PknB_like"/>
    <property type="match status" value="1"/>
</dbReference>
<name>A0A0R2B164_9LACO</name>
<organism evidence="14 15">
    <name type="scientific">Lacticaseibacillus brantae DSM 23927</name>
    <dbReference type="NCBI Taxonomy" id="1423727"/>
    <lineage>
        <taxon>Bacteria</taxon>
        <taxon>Bacillati</taxon>
        <taxon>Bacillota</taxon>
        <taxon>Bacilli</taxon>
        <taxon>Lactobacillales</taxon>
        <taxon>Lactobacillaceae</taxon>
        <taxon>Lacticaseibacillus</taxon>
    </lineage>
</organism>
<dbReference type="Proteomes" id="UP000051672">
    <property type="component" value="Unassembled WGS sequence"/>
</dbReference>
<keyword evidence="6 9" id="KW-0067">ATP-binding</keyword>
<protein>
    <recommendedName>
        <fullName evidence="1">non-specific serine/threonine protein kinase</fullName>
        <ecNumber evidence="1">2.7.11.1</ecNumber>
    </recommendedName>
</protein>
<dbReference type="PROSITE" id="PS51178">
    <property type="entry name" value="PASTA"/>
    <property type="match status" value="3"/>
</dbReference>
<keyword evidence="15" id="KW-1185">Reference proteome</keyword>
<dbReference type="Gene3D" id="1.10.510.10">
    <property type="entry name" value="Transferase(Phosphotransferase) domain 1"/>
    <property type="match status" value="1"/>
</dbReference>
<dbReference type="SUPFAM" id="SSF56112">
    <property type="entry name" value="Protein kinase-like (PK-like)"/>
    <property type="match status" value="1"/>
</dbReference>
<feature type="domain" description="Protein kinase" evidence="12">
    <location>
        <begin position="12"/>
        <end position="282"/>
    </location>
</feature>
<comment type="caution">
    <text evidence="14">The sequence shown here is derived from an EMBL/GenBank/DDBJ whole genome shotgun (WGS) entry which is preliminary data.</text>
</comment>
<gene>
    <name evidence="14" type="ORF">FC34_GL000516</name>
</gene>
<dbReference type="PATRIC" id="fig|1423727.3.peg.519"/>
<dbReference type="AlphaFoldDB" id="A0A0R2B164"/>
<dbReference type="STRING" id="1423727.FC34_GL000516"/>
<keyword evidence="2" id="KW-0723">Serine/threonine-protein kinase</keyword>
<dbReference type="CDD" id="cd06577">
    <property type="entry name" value="PASTA_pknB"/>
    <property type="match status" value="3"/>
</dbReference>
<keyword evidence="11" id="KW-1133">Transmembrane helix</keyword>
<dbReference type="InterPro" id="IPR000719">
    <property type="entry name" value="Prot_kinase_dom"/>
</dbReference>
<dbReference type="Pfam" id="PF00069">
    <property type="entry name" value="Pkinase"/>
    <property type="match status" value="1"/>
</dbReference>
<dbReference type="SMART" id="SM00220">
    <property type="entry name" value="S_TKc"/>
    <property type="match status" value="1"/>
</dbReference>
<dbReference type="Gene3D" id="2.60.40.2560">
    <property type="match status" value="1"/>
</dbReference>
<reference evidence="14 15" key="1">
    <citation type="journal article" date="2015" name="Genome Announc.">
        <title>Expanding the biotechnology potential of lactobacilli through comparative genomics of 213 strains and associated genera.</title>
        <authorList>
            <person name="Sun Z."/>
            <person name="Harris H.M."/>
            <person name="McCann A."/>
            <person name="Guo C."/>
            <person name="Argimon S."/>
            <person name="Zhang W."/>
            <person name="Yang X."/>
            <person name="Jeffery I.B."/>
            <person name="Cooney J.C."/>
            <person name="Kagawa T.F."/>
            <person name="Liu W."/>
            <person name="Song Y."/>
            <person name="Salvetti E."/>
            <person name="Wrobel A."/>
            <person name="Rasinkangas P."/>
            <person name="Parkhill J."/>
            <person name="Rea M.C."/>
            <person name="O'Sullivan O."/>
            <person name="Ritari J."/>
            <person name="Douillard F.P."/>
            <person name="Paul Ross R."/>
            <person name="Yang R."/>
            <person name="Briner A.E."/>
            <person name="Felis G.E."/>
            <person name="de Vos W.M."/>
            <person name="Barrangou R."/>
            <person name="Klaenhammer T.R."/>
            <person name="Caufield P.W."/>
            <person name="Cui Y."/>
            <person name="Zhang H."/>
            <person name="O'Toole P.W."/>
        </authorList>
    </citation>
    <scope>NUCLEOTIDE SEQUENCE [LARGE SCALE GENOMIC DNA]</scope>
    <source>
        <strain evidence="14 15">DSM 23927</strain>
    </source>
</reference>
<dbReference type="Pfam" id="PF03793">
    <property type="entry name" value="PASTA"/>
    <property type="match status" value="3"/>
</dbReference>
<feature type="domain" description="PASTA" evidence="13">
    <location>
        <begin position="350"/>
        <end position="417"/>
    </location>
</feature>
<keyword evidence="3" id="KW-0808">Transferase</keyword>
<feature type="domain" description="PASTA" evidence="13">
    <location>
        <begin position="418"/>
        <end position="484"/>
    </location>
</feature>
<keyword evidence="5" id="KW-0418">Kinase</keyword>
<dbReference type="PANTHER" id="PTHR43289">
    <property type="entry name" value="MITOGEN-ACTIVATED PROTEIN KINASE KINASE KINASE 20-RELATED"/>
    <property type="match status" value="1"/>
</dbReference>
<feature type="domain" description="PASTA" evidence="13">
    <location>
        <begin position="485"/>
        <end position="551"/>
    </location>
</feature>
<dbReference type="PROSITE" id="PS00107">
    <property type="entry name" value="PROTEIN_KINASE_ATP"/>
    <property type="match status" value="1"/>
</dbReference>
<evidence type="ECO:0000259" key="12">
    <source>
        <dbReference type="PROSITE" id="PS50011"/>
    </source>
</evidence>
<feature type="transmembrane region" description="Helical" evidence="11">
    <location>
        <begin position="327"/>
        <end position="348"/>
    </location>
</feature>
<evidence type="ECO:0000256" key="5">
    <source>
        <dbReference type="ARBA" id="ARBA00022777"/>
    </source>
</evidence>
<dbReference type="PANTHER" id="PTHR43289:SF34">
    <property type="entry name" value="SERINE_THREONINE-PROTEIN KINASE YBDM-RELATED"/>
    <property type="match status" value="1"/>
</dbReference>
<dbReference type="PROSITE" id="PS50011">
    <property type="entry name" value="PROTEIN_KINASE_DOM"/>
    <property type="match status" value="1"/>
</dbReference>
<dbReference type="InterPro" id="IPR011009">
    <property type="entry name" value="Kinase-like_dom_sf"/>
</dbReference>
<evidence type="ECO:0000256" key="4">
    <source>
        <dbReference type="ARBA" id="ARBA00022741"/>
    </source>
</evidence>
<evidence type="ECO:0000313" key="14">
    <source>
        <dbReference type="EMBL" id="KRM72805.1"/>
    </source>
</evidence>
<accession>A0A0R2B164</accession>
<dbReference type="FunFam" id="3.30.200.20:FF:000035">
    <property type="entry name" value="Serine/threonine protein kinase Stk1"/>
    <property type="match status" value="1"/>
</dbReference>
<keyword evidence="4 9" id="KW-0547">Nucleotide-binding</keyword>
<keyword evidence="11" id="KW-0472">Membrane</keyword>
<dbReference type="Gene3D" id="3.30.200.20">
    <property type="entry name" value="Phosphorylase Kinase, domain 1"/>
    <property type="match status" value="1"/>
</dbReference>
<dbReference type="InterPro" id="IPR005543">
    <property type="entry name" value="PASTA_dom"/>
</dbReference>
<evidence type="ECO:0000259" key="13">
    <source>
        <dbReference type="PROSITE" id="PS51178"/>
    </source>
</evidence>
<evidence type="ECO:0000256" key="3">
    <source>
        <dbReference type="ARBA" id="ARBA00022679"/>
    </source>
</evidence>
<keyword evidence="11" id="KW-0812">Transmembrane</keyword>
<dbReference type="PROSITE" id="PS00108">
    <property type="entry name" value="PROTEIN_KINASE_ST"/>
    <property type="match status" value="1"/>
</dbReference>
<evidence type="ECO:0000256" key="8">
    <source>
        <dbReference type="ARBA" id="ARBA00048679"/>
    </source>
</evidence>
<comment type="catalytic activity">
    <reaction evidence="8">
        <text>L-seryl-[protein] + ATP = O-phospho-L-seryl-[protein] + ADP + H(+)</text>
        <dbReference type="Rhea" id="RHEA:17989"/>
        <dbReference type="Rhea" id="RHEA-COMP:9863"/>
        <dbReference type="Rhea" id="RHEA-COMP:11604"/>
        <dbReference type="ChEBI" id="CHEBI:15378"/>
        <dbReference type="ChEBI" id="CHEBI:29999"/>
        <dbReference type="ChEBI" id="CHEBI:30616"/>
        <dbReference type="ChEBI" id="CHEBI:83421"/>
        <dbReference type="ChEBI" id="CHEBI:456216"/>
        <dbReference type="EC" id="2.7.11.1"/>
    </reaction>
</comment>
<dbReference type="OrthoDB" id="9788659at2"/>
<evidence type="ECO:0000256" key="10">
    <source>
        <dbReference type="SAM" id="MobiDB-lite"/>
    </source>
</evidence>
<evidence type="ECO:0000256" key="11">
    <source>
        <dbReference type="SAM" id="Phobius"/>
    </source>
</evidence>
<dbReference type="FunFam" id="1.10.510.10:FF:000021">
    <property type="entry name" value="Serine/threonine protein kinase"/>
    <property type="match status" value="1"/>
</dbReference>
<dbReference type="InterPro" id="IPR008271">
    <property type="entry name" value="Ser/Thr_kinase_AS"/>
</dbReference>